<dbReference type="PANTHER" id="PTHR11070:SF63">
    <property type="entry name" value="DNA HELICASE IV"/>
    <property type="match status" value="1"/>
</dbReference>
<evidence type="ECO:0000256" key="5">
    <source>
        <dbReference type="ARBA" id="ARBA00022840"/>
    </source>
</evidence>
<evidence type="ECO:0000256" key="2">
    <source>
        <dbReference type="ARBA" id="ARBA00022741"/>
    </source>
</evidence>
<dbReference type="RefSeq" id="WP_042212553.1">
    <property type="nucleotide sequence ID" value="NZ_BBLU01000002.1"/>
</dbReference>
<dbReference type="InterPro" id="IPR013498">
    <property type="entry name" value="Topo_IA_Znf"/>
</dbReference>
<evidence type="ECO:0000256" key="7">
    <source>
        <dbReference type="ARBA" id="ARBA00034617"/>
    </source>
</evidence>
<dbReference type="GO" id="GO:0005829">
    <property type="term" value="C:cytosol"/>
    <property type="evidence" value="ECO:0007669"/>
    <property type="project" value="TreeGrafter"/>
</dbReference>
<keyword evidence="3 10" id="KW-0378">Hydrolase</keyword>
<dbReference type="GO" id="GO:0016887">
    <property type="term" value="F:ATP hydrolysis activity"/>
    <property type="evidence" value="ECO:0007669"/>
    <property type="project" value="RHEA"/>
</dbReference>
<dbReference type="GO" id="GO:0003916">
    <property type="term" value="F:DNA topoisomerase activity"/>
    <property type="evidence" value="ECO:0007669"/>
    <property type="project" value="InterPro"/>
</dbReference>
<dbReference type="GO" id="GO:0005524">
    <property type="term" value="F:ATP binding"/>
    <property type="evidence" value="ECO:0007669"/>
    <property type="project" value="UniProtKB-UniRule"/>
</dbReference>
<dbReference type="Pfam" id="PF00580">
    <property type="entry name" value="UvrD-helicase"/>
    <property type="match status" value="2"/>
</dbReference>
<reference evidence="13" key="1">
    <citation type="submission" date="2016-10" db="EMBL/GenBank/DDBJ databases">
        <authorList>
            <person name="Varghese N."/>
        </authorList>
    </citation>
    <scope>NUCLEOTIDE SEQUENCE [LARGE SCALE GENOMIC DNA]</scope>
    <source>
        <strain evidence="13">DSM 24868</strain>
    </source>
</reference>
<dbReference type="InterPro" id="IPR014016">
    <property type="entry name" value="UvrD-like_ATP-bd"/>
</dbReference>
<accession>A0A1H6UFB1</accession>
<keyword evidence="6" id="KW-0413">Isomerase</keyword>
<organism evidence="12 13">
    <name type="scientific">Demequina mangrovi</name>
    <dbReference type="NCBI Taxonomy" id="1043493"/>
    <lineage>
        <taxon>Bacteria</taxon>
        <taxon>Bacillati</taxon>
        <taxon>Actinomycetota</taxon>
        <taxon>Actinomycetes</taxon>
        <taxon>Micrococcales</taxon>
        <taxon>Demequinaceae</taxon>
        <taxon>Demequina</taxon>
    </lineage>
</organism>
<dbReference type="SUPFAM" id="SSF57783">
    <property type="entry name" value="Zinc beta-ribbon"/>
    <property type="match status" value="1"/>
</dbReference>
<evidence type="ECO:0000256" key="4">
    <source>
        <dbReference type="ARBA" id="ARBA00022806"/>
    </source>
</evidence>
<comment type="catalytic activity">
    <reaction evidence="7">
        <text>Couples ATP hydrolysis with the unwinding of duplex DNA by translocating in the 3'-5' direction.</text>
        <dbReference type="EC" id="5.6.2.4"/>
    </reaction>
</comment>
<comment type="similarity">
    <text evidence="1">Belongs to the helicase family. UvrD subfamily.</text>
</comment>
<evidence type="ECO:0000313" key="12">
    <source>
        <dbReference type="EMBL" id="SEI91009.1"/>
    </source>
</evidence>
<evidence type="ECO:0000256" key="8">
    <source>
        <dbReference type="ARBA" id="ARBA00034808"/>
    </source>
</evidence>
<sequence>MPQTWTGRTGWTLTCDGTRLTLAADGRTETFDGLEAARIGVSRLGPRRALTVAATDDAPARRLPGLTGRDASEITEAVARIVTRGKLRGALLLAAERRPYFERLLATRVRKQRWIAHDDAAAILAGLPRHADVLALLTPAERGGLETLLSPEERTALAFLAQDHLAQVSRANDEILRRELATGRPFFARVEKSPLTEEQARAVISHDNRVRVIAAAGSGKTSVMVARAAYAIRRGFVRPERVLMLAFNADAAKELQERVDSRLGALGLPHAGLKASTFHSFGLALIGEATGRKPRIAPWVEGGRDVEKVQEIVDRLRDQDLDFRFKWDLFRLLYGKVSAAADGGEPDSYDPTAKRAGFGTYRGETVRSEDERLVADWLFLHGVDYRYDEPYPRNVADHAHGRYRASFHYPAAGVWHEHWSVRADGSPVEDVRGYGDVMAWKRKVHADHGTALVETAWHSIMDHSGFEALARDLERHGVALDWNPDRPLPGAEPLEHERLARLMRTFMSHVKSGAVTRESLRDRVAANPAFDTARTRLFVDLYWRIHDAWQSELEATRTVDFDDMLLQAAALVEHDPRLARWDLVMVDEFQDTSRARARLTKALLRDRGTHLLAVGDDWQAINRFAGADLSVMTDFAAYFGPALTRRLQTTFRTTQTTADVAGRFVSRNPAQITKSVRSARGAGGAPVTVVRVARHDAVPAAVEAHLARLSASSRPAAAGRTTVDVLGRYGFDQKLVPARRFDGLDVRFRTVHRSKGLEADHIVLPNVTSGTYGFPSTIPDDPVLTLAMADGDAYRHAEERRLLYVALTRARQTVTLVTVTGRESPFVLELLEDPDVEVVDADGVPAGEVRVCPGCGEGTLVRRDGRYGEFYGCSTFPRCHETARV</sequence>
<dbReference type="PROSITE" id="PS51198">
    <property type="entry name" value="UVRD_HELICASE_ATP_BIND"/>
    <property type="match status" value="1"/>
</dbReference>
<dbReference type="Gene3D" id="1.10.10.160">
    <property type="match status" value="1"/>
</dbReference>
<gene>
    <name evidence="12" type="ORF">SAMN05421637_0383</name>
</gene>
<evidence type="ECO:0000259" key="11">
    <source>
        <dbReference type="PROSITE" id="PS51198"/>
    </source>
</evidence>
<dbReference type="EMBL" id="FNZI01000001">
    <property type="protein sequence ID" value="SEI91009.1"/>
    <property type="molecule type" value="Genomic_DNA"/>
</dbReference>
<dbReference type="SUPFAM" id="SSF52540">
    <property type="entry name" value="P-loop containing nucleoside triphosphate hydrolases"/>
    <property type="match status" value="1"/>
</dbReference>
<evidence type="ECO:0000256" key="1">
    <source>
        <dbReference type="ARBA" id="ARBA00009922"/>
    </source>
</evidence>
<name>A0A1H6UFB1_9MICO</name>
<dbReference type="InterPro" id="IPR000212">
    <property type="entry name" value="DNA_helicase_UvrD/REP"/>
</dbReference>
<dbReference type="Proteomes" id="UP000183315">
    <property type="component" value="Unassembled WGS sequence"/>
</dbReference>
<dbReference type="GO" id="GO:0006265">
    <property type="term" value="P:DNA topological change"/>
    <property type="evidence" value="ECO:0007669"/>
    <property type="project" value="InterPro"/>
</dbReference>
<feature type="domain" description="UvrD-like helicase ATP-binding" evidence="11">
    <location>
        <begin position="193"/>
        <end position="654"/>
    </location>
</feature>
<dbReference type="GO" id="GO:0043138">
    <property type="term" value="F:3'-5' DNA helicase activity"/>
    <property type="evidence" value="ECO:0007669"/>
    <property type="project" value="UniProtKB-EC"/>
</dbReference>
<dbReference type="GO" id="GO:0003677">
    <property type="term" value="F:DNA binding"/>
    <property type="evidence" value="ECO:0007669"/>
    <property type="project" value="InterPro"/>
</dbReference>
<dbReference type="GO" id="GO:0000725">
    <property type="term" value="P:recombinational repair"/>
    <property type="evidence" value="ECO:0007669"/>
    <property type="project" value="TreeGrafter"/>
</dbReference>
<evidence type="ECO:0000256" key="9">
    <source>
        <dbReference type="ARBA" id="ARBA00048988"/>
    </source>
</evidence>
<dbReference type="EC" id="5.6.2.4" evidence="8"/>
<keyword evidence="5 10" id="KW-0067">ATP-binding</keyword>
<evidence type="ECO:0000256" key="3">
    <source>
        <dbReference type="ARBA" id="ARBA00022801"/>
    </source>
</evidence>
<proteinExistence type="inferred from homology"/>
<dbReference type="Gene3D" id="3.30.65.10">
    <property type="entry name" value="Bacterial Topoisomerase I, domain 1"/>
    <property type="match status" value="1"/>
</dbReference>
<dbReference type="InterPro" id="IPR013986">
    <property type="entry name" value="DExx_box_DNA_helicase_dom_sf"/>
</dbReference>
<dbReference type="AlphaFoldDB" id="A0A1H6UFB1"/>
<evidence type="ECO:0000313" key="13">
    <source>
        <dbReference type="Proteomes" id="UP000183315"/>
    </source>
</evidence>
<keyword evidence="13" id="KW-1185">Reference proteome</keyword>
<dbReference type="Gene3D" id="3.40.50.300">
    <property type="entry name" value="P-loop containing nucleotide triphosphate hydrolases"/>
    <property type="match status" value="3"/>
</dbReference>
<dbReference type="GO" id="GO:0005694">
    <property type="term" value="C:chromosome"/>
    <property type="evidence" value="ECO:0007669"/>
    <property type="project" value="InterPro"/>
</dbReference>
<dbReference type="OrthoDB" id="5298826at2"/>
<dbReference type="PANTHER" id="PTHR11070">
    <property type="entry name" value="UVRD / RECB / PCRA DNA HELICASE FAMILY MEMBER"/>
    <property type="match status" value="1"/>
</dbReference>
<dbReference type="Pfam" id="PF13361">
    <property type="entry name" value="UvrD_C"/>
    <property type="match status" value="1"/>
</dbReference>
<dbReference type="eggNOG" id="COG0210">
    <property type="taxonomic scope" value="Bacteria"/>
</dbReference>
<keyword evidence="2 10" id="KW-0547">Nucleotide-binding</keyword>
<dbReference type="InterPro" id="IPR027417">
    <property type="entry name" value="P-loop_NTPase"/>
</dbReference>
<keyword evidence="4 10" id="KW-0347">Helicase</keyword>
<dbReference type="Pfam" id="PF01396">
    <property type="entry name" value="Zn_ribbon_Top1"/>
    <property type="match status" value="1"/>
</dbReference>
<comment type="catalytic activity">
    <reaction evidence="9">
        <text>ATP + H2O = ADP + phosphate + H(+)</text>
        <dbReference type="Rhea" id="RHEA:13065"/>
        <dbReference type="ChEBI" id="CHEBI:15377"/>
        <dbReference type="ChEBI" id="CHEBI:15378"/>
        <dbReference type="ChEBI" id="CHEBI:30616"/>
        <dbReference type="ChEBI" id="CHEBI:43474"/>
        <dbReference type="ChEBI" id="CHEBI:456216"/>
        <dbReference type="EC" id="5.6.2.4"/>
    </reaction>
</comment>
<protein>
    <recommendedName>
        <fullName evidence="8">DNA 3'-5' helicase</fullName>
        <ecNumber evidence="8">5.6.2.4</ecNumber>
    </recommendedName>
</protein>
<dbReference type="STRING" id="1043493.SAMN05421637_0383"/>
<evidence type="ECO:0000256" key="6">
    <source>
        <dbReference type="ARBA" id="ARBA00023235"/>
    </source>
</evidence>
<evidence type="ECO:0000256" key="10">
    <source>
        <dbReference type="PROSITE-ProRule" id="PRU00560"/>
    </source>
</evidence>
<dbReference type="InterPro" id="IPR014017">
    <property type="entry name" value="DNA_helicase_UvrD-like_C"/>
</dbReference>
<feature type="binding site" evidence="10">
    <location>
        <begin position="214"/>
        <end position="221"/>
    </location>
    <ligand>
        <name>ATP</name>
        <dbReference type="ChEBI" id="CHEBI:30616"/>
    </ligand>
</feature>